<evidence type="ECO:0000256" key="2">
    <source>
        <dbReference type="SAM" id="SignalP"/>
    </source>
</evidence>
<accession>A0A2H1VUF9</accession>
<feature type="transmembrane region" description="Helical" evidence="1">
    <location>
        <begin position="259"/>
        <end position="280"/>
    </location>
</feature>
<feature type="chain" id="PRO_5013857059" evidence="2">
    <location>
        <begin position="22"/>
        <end position="303"/>
    </location>
</feature>
<organism evidence="3">
    <name type="scientific">Spodoptera frugiperda</name>
    <name type="common">Fall armyworm</name>
    <dbReference type="NCBI Taxonomy" id="7108"/>
    <lineage>
        <taxon>Eukaryota</taxon>
        <taxon>Metazoa</taxon>
        <taxon>Ecdysozoa</taxon>
        <taxon>Arthropoda</taxon>
        <taxon>Hexapoda</taxon>
        <taxon>Insecta</taxon>
        <taxon>Pterygota</taxon>
        <taxon>Neoptera</taxon>
        <taxon>Endopterygota</taxon>
        <taxon>Lepidoptera</taxon>
        <taxon>Glossata</taxon>
        <taxon>Ditrysia</taxon>
        <taxon>Noctuoidea</taxon>
        <taxon>Noctuidae</taxon>
        <taxon>Amphipyrinae</taxon>
        <taxon>Spodoptera</taxon>
    </lineage>
</organism>
<feature type="transmembrane region" description="Helical" evidence="1">
    <location>
        <begin position="139"/>
        <end position="161"/>
    </location>
</feature>
<reference evidence="3" key="1">
    <citation type="submission" date="2016-07" db="EMBL/GenBank/DDBJ databases">
        <authorList>
            <person name="Bretaudeau A."/>
        </authorList>
    </citation>
    <scope>NUCLEOTIDE SEQUENCE</scope>
    <source>
        <strain evidence="3">Rice</strain>
        <tissue evidence="3">Whole body</tissue>
    </source>
</reference>
<dbReference type="EMBL" id="ODYU01004505">
    <property type="protein sequence ID" value="SOQ44453.1"/>
    <property type="molecule type" value="Genomic_DNA"/>
</dbReference>
<keyword evidence="2" id="KW-0732">Signal</keyword>
<name>A0A2H1VUF9_SPOFR</name>
<proteinExistence type="predicted"/>
<evidence type="ECO:0000256" key="1">
    <source>
        <dbReference type="SAM" id="Phobius"/>
    </source>
</evidence>
<keyword evidence="1" id="KW-1133">Transmembrane helix</keyword>
<gene>
    <name evidence="3" type="ORF">SFRICE_005757</name>
</gene>
<evidence type="ECO:0000313" key="3">
    <source>
        <dbReference type="EMBL" id="SOQ44453.1"/>
    </source>
</evidence>
<feature type="transmembrane region" description="Helical" evidence="1">
    <location>
        <begin position="198"/>
        <end position="219"/>
    </location>
</feature>
<dbReference type="OrthoDB" id="7379620at2759"/>
<dbReference type="AlphaFoldDB" id="A0A2H1VUF9"/>
<protein>
    <submittedName>
        <fullName evidence="3">SFRICE_005757</fullName>
    </submittedName>
</protein>
<feature type="signal peptide" evidence="2">
    <location>
        <begin position="1"/>
        <end position="21"/>
    </location>
</feature>
<keyword evidence="1" id="KW-0472">Membrane</keyword>
<sequence length="303" mass="34973">MVGQWWWQFKISDCLVGRVVATATAGQGVSGSIPESVEVLLGFFRFFENFSVVARSLEMCPKDINKLDFVRNRQVCVGRIRHSCVVGAFTNIQVHICTHRIKQRVAPCGNRTRYTLRDSWLYTDEKMTRKFLFCFPLRVGNIIFGYIVILIAIATVAFHLYQLGLNVTNNYFEKDGKFRNFDNLESIFGSTKDSLERIIVLTYYLTYITIGMLLFLFAIMFTAGAYKANHCLVTTFFVYSFFHLFFSVILIIWEALTAGWIQLGLVALFDLLLIVCLFSVKYLMEAIRTGNIYCRPGEVYYKY</sequence>
<keyword evidence="1" id="KW-0812">Transmembrane</keyword>
<feature type="transmembrane region" description="Helical" evidence="1">
    <location>
        <begin position="231"/>
        <end position="253"/>
    </location>
</feature>